<dbReference type="Proteomes" id="UP001221757">
    <property type="component" value="Unassembled WGS sequence"/>
</dbReference>
<sequence>MVYDPSTVRRHLAKYHKPEYHAWAKEENFESKLSDDVKARKQAAEAAAAKEKFLRQQTLDSHLKEKPARPAAYTDELWLDAALDWLISTDQPIDALTNPKFEVMIDIAARATEGVTLTGRAQTRAEILKLFHEQMDKLKIRLHVSVQSEPLSRCLTLSYRAMQLRD</sequence>
<name>A0AAD7G3K4_MYCRO</name>
<reference evidence="1" key="1">
    <citation type="submission" date="2023-03" db="EMBL/GenBank/DDBJ databases">
        <title>Massive genome expansion in bonnet fungi (Mycena s.s.) driven by repeated elements and novel gene families across ecological guilds.</title>
        <authorList>
            <consortium name="Lawrence Berkeley National Laboratory"/>
            <person name="Harder C.B."/>
            <person name="Miyauchi S."/>
            <person name="Viragh M."/>
            <person name="Kuo A."/>
            <person name="Thoen E."/>
            <person name="Andreopoulos B."/>
            <person name="Lu D."/>
            <person name="Skrede I."/>
            <person name="Drula E."/>
            <person name="Henrissat B."/>
            <person name="Morin E."/>
            <person name="Kohler A."/>
            <person name="Barry K."/>
            <person name="LaButti K."/>
            <person name="Morin E."/>
            <person name="Salamov A."/>
            <person name="Lipzen A."/>
            <person name="Mereny Z."/>
            <person name="Hegedus B."/>
            <person name="Baldrian P."/>
            <person name="Stursova M."/>
            <person name="Weitz H."/>
            <person name="Taylor A."/>
            <person name="Grigoriev I.V."/>
            <person name="Nagy L.G."/>
            <person name="Martin F."/>
            <person name="Kauserud H."/>
        </authorList>
    </citation>
    <scope>NUCLEOTIDE SEQUENCE</scope>
    <source>
        <strain evidence="1">CBHHK067</strain>
    </source>
</reference>
<dbReference type="EMBL" id="JARKIE010000359">
    <property type="protein sequence ID" value="KAJ7651791.1"/>
    <property type="molecule type" value="Genomic_DNA"/>
</dbReference>
<proteinExistence type="predicted"/>
<dbReference type="AlphaFoldDB" id="A0AAD7G3K4"/>
<evidence type="ECO:0000313" key="2">
    <source>
        <dbReference type="Proteomes" id="UP001221757"/>
    </source>
</evidence>
<comment type="caution">
    <text evidence="1">The sequence shown here is derived from an EMBL/GenBank/DDBJ whole genome shotgun (WGS) entry which is preliminary data.</text>
</comment>
<protein>
    <submittedName>
        <fullName evidence="1">Uncharacterized protein</fullName>
    </submittedName>
</protein>
<evidence type="ECO:0000313" key="1">
    <source>
        <dbReference type="EMBL" id="KAJ7651791.1"/>
    </source>
</evidence>
<gene>
    <name evidence="1" type="ORF">B0H17DRAFT_958304</name>
</gene>
<accession>A0AAD7G3K4</accession>
<organism evidence="1 2">
    <name type="scientific">Mycena rosella</name>
    <name type="common">Pink bonnet</name>
    <name type="synonym">Agaricus rosellus</name>
    <dbReference type="NCBI Taxonomy" id="1033263"/>
    <lineage>
        <taxon>Eukaryota</taxon>
        <taxon>Fungi</taxon>
        <taxon>Dikarya</taxon>
        <taxon>Basidiomycota</taxon>
        <taxon>Agaricomycotina</taxon>
        <taxon>Agaricomycetes</taxon>
        <taxon>Agaricomycetidae</taxon>
        <taxon>Agaricales</taxon>
        <taxon>Marasmiineae</taxon>
        <taxon>Mycenaceae</taxon>
        <taxon>Mycena</taxon>
    </lineage>
</organism>
<keyword evidence="2" id="KW-1185">Reference proteome</keyword>